<evidence type="ECO:0000259" key="15">
    <source>
        <dbReference type="PROSITE" id="PS50825"/>
    </source>
</evidence>
<organism evidence="16 17">
    <name type="scientific">Monosiga brevicollis</name>
    <name type="common">Choanoflagellate</name>
    <dbReference type="NCBI Taxonomy" id="81824"/>
    <lineage>
        <taxon>Eukaryota</taxon>
        <taxon>Choanoflagellata</taxon>
        <taxon>Craspedida</taxon>
        <taxon>Salpingoecidae</taxon>
        <taxon>Monosiga</taxon>
    </lineage>
</organism>
<dbReference type="KEGG" id="mbr:MONBRDRAFT_26096"/>
<evidence type="ECO:0000256" key="11">
    <source>
        <dbReference type="SAM" id="MobiDB-lite"/>
    </source>
</evidence>
<feature type="compositionally biased region" description="Acidic residues" evidence="11">
    <location>
        <begin position="1400"/>
        <end position="1410"/>
    </location>
</feature>
<dbReference type="GO" id="GO:0004714">
    <property type="term" value="F:transmembrane receptor protein tyrosine kinase activity"/>
    <property type="evidence" value="ECO:0007669"/>
    <property type="project" value="UniProtKB-EC"/>
</dbReference>
<feature type="compositionally biased region" description="Basic and acidic residues" evidence="11">
    <location>
        <begin position="1411"/>
        <end position="1422"/>
    </location>
</feature>
<evidence type="ECO:0000256" key="1">
    <source>
        <dbReference type="ARBA" id="ARBA00004167"/>
    </source>
</evidence>
<dbReference type="InterPro" id="IPR000742">
    <property type="entry name" value="EGF"/>
</dbReference>
<dbReference type="EMBL" id="CH991554">
    <property type="protein sequence ID" value="EDQ88542.1"/>
    <property type="molecule type" value="Genomic_DNA"/>
</dbReference>
<dbReference type="PROSITE" id="PS50011">
    <property type="entry name" value="PROTEIN_KINASE_DOM"/>
    <property type="match status" value="1"/>
</dbReference>
<dbReference type="PANTHER" id="PTHR24416">
    <property type="entry name" value="TYROSINE-PROTEIN KINASE RECEPTOR"/>
    <property type="match status" value="1"/>
</dbReference>
<dbReference type="CDD" id="cd00192">
    <property type="entry name" value="PTKc"/>
    <property type="match status" value="1"/>
</dbReference>
<comment type="subcellular location">
    <subcellularLocation>
        <location evidence="1">Membrane</location>
        <topology evidence="1">Single-pass membrane protein</topology>
    </subcellularLocation>
</comment>
<dbReference type="InterPro" id="IPR003410">
    <property type="entry name" value="HYR_dom"/>
</dbReference>
<dbReference type="PROSITE" id="PS01186">
    <property type="entry name" value="EGF_2"/>
    <property type="match status" value="1"/>
</dbReference>
<evidence type="ECO:0000313" key="16">
    <source>
        <dbReference type="EMBL" id="EDQ88542.1"/>
    </source>
</evidence>
<evidence type="ECO:0000256" key="12">
    <source>
        <dbReference type="SAM" id="Phobius"/>
    </source>
</evidence>
<dbReference type="Proteomes" id="UP000001357">
    <property type="component" value="Unassembled WGS sequence"/>
</dbReference>
<dbReference type="Pfam" id="PF02494">
    <property type="entry name" value="HYR"/>
    <property type="match status" value="1"/>
</dbReference>
<dbReference type="InterPro" id="IPR011009">
    <property type="entry name" value="Kinase-like_dom_sf"/>
</dbReference>
<dbReference type="Pfam" id="PF07714">
    <property type="entry name" value="PK_Tyr_Ser-Thr"/>
    <property type="match status" value="1"/>
</dbReference>
<evidence type="ECO:0000256" key="13">
    <source>
        <dbReference type="SAM" id="SignalP"/>
    </source>
</evidence>
<dbReference type="InterPro" id="IPR008266">
    <property type="entry name" value="Tyr_kinase_AS"/>
</dbReference>
<feature type="region of interest" description="Disordered" evidence="11">
    <location>
        <begin position="1377"/>
        <end position="1422"/>
    </location>
</feature>
<keyword evidence="6" id="KW-0418">Kinase</keyword>
<dbReference type="GO" id="GO:0004713">
    <property type="term" value="F:protein tyrosine kinase activity"/>
    <property type="evidence" value="ECO:0000318"/>
    <property type="project" value="GO_Central"/>
</dbReference>
<name>A9V1C5_MONBE</name>
<evidence type="ECO:0000256" key="3">
    <source>
        <dbReference type="ARBA" id="ARBA00022679"/>
    </source>
</evidence>
<dbReference type="SUPFAM" id="SSF57184">
    <property type="entry name" value="Growth factor receptor domain"/>
    <property type="match status" value="1"/>
</dbReference>
<feature type="domain" description="HYR" evidence="15">
    <location>
        <begin position="612"/>
        <end position="694"/>
    </location>
</feature>
<evidence type="ECO:0000256" key="2">
    <source>
        <dbReference type="ARBA" id="ARBA00011903"/>
    </source>
</evidence>
<feature type="region of interest" description="Disordered" evidence="11">
    <location>
        <begin position="1474"/>
        <end position="1504"/>
    </location>
</feature>
<dbReference type="EC" id="2.7.10.2" evidence="2"/>
<evidence type="ECO:0000259" key="14">
    <source>
        <dbReference type="PROSITE" id="PS50011"/>
    </source>
</evidence>
<dbReference type="FunFam" id="1.10.510.10:FF:000521">
    <property type="entry name" value="Tyrosine-protein kinase pr2"/>
    <property type="match status" value="1"/>
</dbReference>
<keyword evidence="12" id="KW-1133">Transmembrane helix</keyword>
<dbReference type="PROSITE" id="PS50825">
    <property type="entry name" value="HYR"/>
    <property type="match status" value="2"/>
</dbReference>
<evidence type="ECO:0000256" key="10">
    <source>
        <dbReference type="PROSITE-ProRule" id="PRU10141"/>
    </source>
</evidence>
<dbReference type="InterPro" id="IPR009030">
    <property type="entry name" value="Growth_fac_rcpt_cys_sf"/>
</dbReference>
<proteinExistence type="predicted"/>
<dbReference type="PRINTS" id="PR00109">
    <property type="entry name" value="TYRKINASE"/>
</dbReference>
<evidence type="ECO:0000256" key="7">
    <source>
        <dbReference type="ARBA" id="ARBA00022840"/>
    </source>
</evidence>
<dbReference type="InterPro" id="IPR017441">
    <property type="entry name" value="Protein_kinase_ATP_BS"/>
</dbReference>
<keyword evidence="4" id="KW-0677">Repeat</keyword>
<dbReference type="Gene3D" id="2.10.25.10">
    <property type="entry name" value="Laminin"/>
    <property type="match status" value="1"/>
</dbReference>
<dbReference type="RefSeq" id="XP_001746646.1">
    <property type="nucleotide sequence ID" value="XM_001746594.1"/>
</dbReference>
<sequence length="1504" mass="163314">MPASCLGPSHRPGSGSLAISLVGLVFLQLFFLAQPAHAAIPCVNGAIYRYGSFDVCECHSGFSGVSCTIPVRNCASPKTCPTNADCSTGSCKCFSGWAGAVCHIREHLLGWYYDAAADDIHPCPEGYFSHNGLSTSSLRCYPVTLGYWPADIVTNTWANQSANTVRHCPANFECLPPAFYPSPCKLGAISRRGQGFCRARNICPAGYYGIQDGCVPCPTGTGVLYSNAVSVSQCQRVPKGYYGVRNLDRITTGLAGNTTDAGAYSPAHWTGVGINEFHLCPPGYFCAGGAAPPVKCTDNSIPSAAADVCVPCSTGSVAVDNECIKCPSHTWSWTTAVCEPVVLHYPPDCLESEIGLFSEELIINPYLQGRVNVTYTMSETQTSVSRVQTYYVRMVTSTSDDVLTLKRCILSGQARTSYVSSLGRMHDQGTLRQFFMTDTAAFNGGTLSRTPKLLDASSGVSQIFEFADHVTVDTTMKGCSGALFRFESYFCPTHPSVTDPWITRVTIDAELYLGVRLSTNSPSNLGVNYNPRVLNATARIRLQPTTACAHLEVEAPFDNVVVTFSRAMFYVYNHNVDGLAEELGNTTLAMARPKAYVAIQTDDANAAVATLGDTKPPTFVWCENQFITVHSLGDTVNLSWVIPTAIDDSGSVTVVGNHAPGLYSWRELDFTAVYKAFDPSGNEATCVMIITVNNTAWVDSELVHGSVPVQIFPAKPSPYGASDGWVVPILSMNQTGPFATNISLNTSVHRHRFLVAAEEGHTFQMWPTTGSIDITLILQLQDGTQTYAGASSVVLSTVAVNLRSLTTEEPRYLYPEWFRNSNSYFFENVMHARGSGYFEITEQELGVQFDSFYIEVLFPSGIQSDAELLNFTMLLIDVSTHTATEAAALNNFRVASKDVSAPDVVCRPPLIIPSSELDVNMSILVTDAATAPLEISDNSGSAMLDPIDPLYLGVGIYHVERTARDQVGNTRSCNVTIFVGQDLLFSTPNTTTSAITRATTPASIGSTIDSGSRTSSSSQTLSPPLIVLIVLVAICIMVGLVYLIFLRNQSQRLRRVTFKGSMAVPNLLQGYYVGSDDACAPVELVRRHIELLNPIGEGSMGMVNKAYLKNKGATPILVAVKTMKNDTQELVMAMLREAVILNQFNHPNIVRLHGIVKSPPIMVMEYCEHGALDAFVRENDVDNGLRFRLARDVARGLAEVHDKGCLHGDIAGRNILIDSNMNAKIGDFGFTRQQPNGDSPFYIAHGRAIAVRWCPGEVLLELKFSQASDVWSWAVVVFEIWSGGQLPYRRLHNEQVWAYVIQGNRLSQPMGCNRDIWRLCMDCWATIPADRPTMVQVVDRLTKLQRMDRSLMSTHGDAPSGVTVMTEDVDGSGASLHLAQSRDQGPGFHHLAGAMNPMDSSEEDESESPDESSRRTSGAEDHMARTSFLAMPSGGYTPAEAYDDVGDETLSGHTLVEVDTLLVSGDATELTVIDRSLGPSAERQKHSPVRSPSASPRRRGSSLV</sequence>
<gene>
    <name evidence="16" type="ORF">MONBRDRAFT_26096</name>
</gene>
<keyword evidence="3" id="KW-0808">Transferase</keyword>
<feature type="domain" description="Protein kinase" evidence="14">
    <location>
        <begin position="1089"/>
        <end position="1344"/>
    </location>
</feature>
<evidence type="ECO:0000256" key="4">
    <source>
        <dbReference type="ARBA" id="ARBA00022737"/>
    </source>
</evidence>
<feature type="binding site" evidence="10">
    <location>
        <position position="1121"/>
    </location>
    <ligand>
        <name>ATP</name>
        <dbReference type="ChEBI" id="CHEBI:30616"/>
    </ligand>
</feature>
<dbReference type="STRING" id="81824.A9V1C5"/>
<dbReference type="SMART" id="SM01411">
    <property type="entry name" value="Ephrin_rec_like"/>
    <property type="match status" value="3"/>
</dbReference>
<keyword evidence="12" id="KW-0472">Membrane</keyword>
<accession>A9V1C5</accession>
<keyword evidence="7 10" id="KW-0067">ATP-binding</keyword>
<dbReference type="Gene3D" id="2.10.50.10">
    <property type="entry name" value="Tumor Necrosis Factor Receptor, subunit A, domain 2"/>
    <property type="match status" value="1"/>
</dbReference>
<dbReference type="GO" id="GO:0005886">
    <property type="term" value="C:plasma membrane"/>
    <property type="evidence" value="ECO:0000318"/>
    <property type="project" value="GO_Central"/>
</dbReference>
<dbReference type="SUPFAM" id="SSF56112">
    <property type="entry name" value="Protein kinase-like (PK-like)"/>
    <property type="match status" value="1"/>
</dbReference>
<reference evidence="16 17" key="1">
    <citation type="journal article" date="2008" name="Nature">
        <title>The genome of the choanoflagellate Monosiga brevicollis and the origin of metazoans.</title>
        <authorList>
            <consortium name="JGI Sequencing"/>
            <person name="King N."/>
            <person name="Westbrook M.J."/>
            <person name="Young S.L."/>
            <person name="Kuo A."/>
            <person name="Abedin M."/>
            <person name="Chapman J."/>
            <person name="Fairclough S."/>
            <person name="Hellsten U."/>
            <person name="Isogai Y."/>
            <person name="Letunic I."/>
            <person name="Marr M."/>
            <person name="Pincus D."/>
            <person name="Putnam N."/>
            <person name="Rokas A."/>
            <person name="Wright K.J."/>
            <person name="Zuzow R."/>
            <person name="Dirks W."/>
            <person name="Good M."/>
            <person name="Goodstein D."/>
            <person name="Lemons D."/>
            <person name="Li W."/>
            <person name="Lyons J.B."/>
            <person name="Morris A."/>
            <person name="Nichols S."/>
            <person name="Richter D.J."/>
            <person name="Salamov A."/>
            <person name="Bork P."/>
            <person name="Lim W.A."/>
            <person name="Manning G."/>
            <person name="Miller W.T."/>
            <person name="McGinnis W."/>
            <person name="Shapiro H."/>
            <person name="Tjian R."/>
            <person name="Grigoriev I.V."/>
            <person name="Rokhsar D."/>
        </authorList>
    </citation>
    <scope>NUCLEOTIDE SEQUENCE [LARGE SCALE GENOMIC DNA]</scope>
    <source>
        <strain evidence="17">MX1 / ATCC 50154</strain>
    </source>
</reference>
<dbReference type="GeneID" id="5891978"/>
<dbReference type="Gene3D" id="1.10.510.10">
    <property type="entry name" value="Transferase(Phosphotransferase) domain 1"/>
    <property type="match status" value="1"/>
</dbReference>
<keyword evidence="13" id="KW-0732">Signal</keyword>
<dbReference type="PANTHER" id="PTHR24416:SF621">
    <property type="entry name" value="TYROSINE KINASE RECEPTOR CAD96CA"/>
    <property type="match status" value="1"/>
</dbReference>
<evidence type="ECO:0000256" key="6">
    <source>
        <dbReference type="ARBA" id="ARBA00022777"/>
    </source>
</evidence>
<keyword evidence="8" id="KW-0829">Tyrosine-protein kinase</keyword>
<dbReference type="InterPro" id="IPR050122">
    <property type="entry name" value="RTK"/>
</dbReference>
<dbReference type="InterPro" id="IPR001245">
    <property type="entry name" value="Ser-Thr/Tyr_kinase_cat_dom"/>
</dbReference>
<dbReference type="PROSITE" id="PS00107">
    <property type="entry name" value="PROTEIN_KINASE_ATP"/>
    <property type="match status" value="1"/>
</dbReference>
<feature type="signal peptide" evidence="13">
    <location>
        <begin position="1"/>
        <end position="38"/>
    </location>
</feature>
<dbReference type="GO" id="GO:0005524">
    <property type="term" value="F:ATP binding"/>
    <property type="evidence" value="ECO:0007669"/>
    <property type="project" value="UniProtKB-UniRule"/>
</dbReference>
<keyword evidence="12" id="KW-0812">Transmembrane</keyword>
<keyword evidence="17" id="KW-1185">Reference proteome</keyword>
<protein>
    <recommendedName>
        <fullName evidence="2">non-specific protein-tyrosine kinase</fullName>
        <ecNumber evidence="2">2.7.10.2</ecNumber>
    </recommendedName>
</protein>
<evidence type="ECO:0000256" key="5">
    <source>
        <dbReference type="ARBA" id="ARBA00022741"/>
    </source>
</evidence>
<evidence type="ECO:0000256" key="8">
    <source>
        <dbReference type="ARBA" id="ARBA00023137"/>
    </source>
</evidence>
<evidence type="ECO:0000313" key="17">
    <source>
        <dbReference type="Proteomes" id="UP000001357"/>
    </source>
</evidence>
<feature type="chain" id="PRO_5002745165" description="non-specific protein-tyrosine kinase" evidence="13">
    <location>
        <begin position="39"/>
        <end position="1504"/>
    </location>
</feature>
<dbReference type="InterPro" id="IPR000719">
    <property type="entry name" value="Prot_kinase_dom"/>
</dbReference>
<keyword evidence="5 10" id="KW-0547">Nucleotide-binding</keyword>
<dbReference type="PROSITE" id="PS00109">
    <property type="entry name" value="PROTEIN_KINASE_TYR"/>
    <property type="match status" value="1"/>
</dbReference>
<dbReference type="InParanoid" id="A9V1C5"/>
<comment type="catalytic activity">
    <reaction evidence="9">
        <text>L-tyrosyl-[protein] + ATP = O-phospho-L-tyrosyl-[protein] + ADP + H(+)</text>
        <dbReference type="Rhea" id="RHEA:10596"/>
        <dbReference type="Rhea" id="RHEA-COMP:10136"/>
        <dbReference type="Rhea" id="RHEA-COMP:20101"/>
        <dbReference type="ChEBI" id="CHEBI:15378"/>
        <dbReference type="ChEBI" id="CHEBI:30616"/>
        <dbReference type="ChEBI" id="CHEBI:46858"/>
        <dbReference type="ChEBI" id="CHEBI:61978"/>
        <dbReference type="ChEBI" id="CHEBI:456216"/>
        <dbReference type="EC" id="2.7.10.1"/>
    </reaction>
</comment>
<feature type="transmembrane region" description="Helical" evidence="12">
    <location>
        <begin position="1025"/>
        <end position="1045"/>
    </location>
</feature>
<dbReference type="PROSITE" id="PS00022">
    <property type="entry name" value="EGF_1"/>
    <property type="match status" value="1"/>
</dbReference>
<dbReference type="GO" id="GO:0004715">
    <property type="term" value="F:non-membrane spanning protein tyrosine kinase activity"/>
    <property type="evidence" value="ECO:0007669"/>
    <property type="project" value="UniProtKB-EC"/>
</dbReference>
<dbReference type="eggNOG" id="KOG0196">
    <property type="taxonomic scope" value="Eukaryota"/>
</dbReference>
<feature type="domain" description="HYR" evidence="15">
    <location>
        <begin position="897"/>
        <end position="981"/>
    </location>
</feature>
<evidence type="ECO:0000256" key="9">
    <source>
        <dbReference type="ARBA" id="ARBA00051243"/>
    </source>
</evidence>